<evidence type="ECO:0000256" key="5">
    <source>
        <dbReference type="PROSITE-ProRule" id="PRU00259"/>
    </source>
</evidence>
<dbReference type="GO" id="GO:0005516">
    <property type="term" value="F:calmodulin binding"/>
    <property type="evidence" value="ECO:0007669"/>
    <property type="project" value="UniProtKB-KW"/>
</dbReference>
<proteinExistence type="predicted"/>
<dbReference type="Pfam" id="PF00612">
    <property type="entry name" value="IQ"/>
    <property type="match status" value="8"/>
</dbReference>
<dbReference type="GO" id="GO:0005737">
    <property type="term" value="C:cytoplasm"/>
    <property type="evidence" value="ECO:0007669"/>
    <property type="project" value="UniProtKB-SubCell"/>
</dbReference>
<dbReference type="Gene3D" id="1.20.5.190">
    <property type="match status" value="5"/>
</dbReference>
<gene>
    <name evidence="8" type="ORF">FPE_LOCUS4026</name>
</gene>
<dbReference type="PROSITE" id="PS50096">
    <property type="entry name" value="IQ"/>
    <property type="match status" value="8"/>
</dbReference>
<dbReference type="GO" id="GO:0007051">
    <property type="term" value="P:spindle organization"/>
    <property type="evidence" value="ECO:0007669"/>
    <property type="project" value="TreeGrafter"/>
</dbReference>
<dbReference type="GO" id="GO:0000922">
    <property type="term" value="C:spindle pole"/>
    <property type="evidence" value="ECO:0007669"/>
    <property type="project" value="TreeGrafter"/>
</dbReference>
<dbReference type="SUPFAM" id="SSF52540">
    <property type="entry name" value="P-loop containing nucleoside triphosphate hydrolases"/>
    <property type="match status" value="2"/>
</dbReference>
<evidence type="ECO:0000259" key="7">
    <source>
        <dbReference type="PROSITE" id="PS50021"/>
    </source>
</evidence>
<dbReference type="PANTHER" id="PTHR22706:SF1">
    <property type="entry name" value="ASSEMBLY FACTOR FOR SPINDLE MICROTUBULES"/>
    <property type="match status" value="1"/>
</dbReference>
<organism evidence="8 9">
    <name type="scientific">Fraxinus pennsylvanica</name>
    <dbReference type="NCBI Taxonomy" id="56036"/>
    <lineage>
        <taxon>Eukaryota</taxon>
        <taxon>Viridiplantae</taxon>
        <taxon>Streptophyta</taxon>
        <taxon>Embryophyta</taxon>
        <taxon>Tracheophyta</taxon>
        <taxon>Spermatophyta</taxon>
        <taxon>Magnoliopsida</taxon>
        <taxon>eudicotyledons</taxon>
        <taxon>Gunneridae</taxon>
        <taxon>Pentapetalae</taxon>
        <taxon>asterids</taxon>
        <taxon>lamiids</taxon>
        <taxon>Lamiales</taxon>
        <taxon>Oleaceae</taxon>
        <taxon>Oleeae</taxon>
        <taxon>Fraxinus</taxon>
    </lineage>
</organism>
<evidence type="ECO:0000256" key="2">
    <source>
        <dbReference type="ARBA" id="ARBA00022490"/>
    </source>
</evidence>
<dbReference type="PANTHER" id="PTHR22706">
    <property type="entry name" value="ASSEMBLY FACTOR FOR SPINDLE MICROTUBULES"/>
    <property type="match status" value="1"/>
</dbReference>
<dbReference type="InterPro" id="IPR036872">
    <property type="entry name" value="CH_dom_sf"/>
</dbReference>
<comment type="subcellular location">
    <subcellularLocation>
        <location evidence="1">Cytoplasm</location>
    </subcellularLocation>
</comment>
<feature type="region of interest" description="Disordered" evidence="6">
    <location>
        <begin position="1"/>
        <end position="78"/>
    </location>
</feature>
<dbReference type="InterPro" id="IPR000048">
    <property type="entry name" value="IQ_motif_EF-hand-BS"/>
</dbReference>
<protein>
    <recommendedName>
        <fullName evidence="7">Calponin-homology (CH) domain-containing protein</fullName>
    </recommendedName>
</protein>
<dbReference type="CDD" id="cd23767">
    <property type="entry name" value="IQCD"/>
    <property type="match status" value="1"/>
</dbReference>
<evidence type="ECO:0000256" key="6">
    <source>
        <dbReference type="SAM" id="MobiDB-lite"/>
    </source>
</evidence>
<dbReference type="GO" id="GO:0051295">
    <property type="term" value="P:establishment of meiotic spindle localization"/>
    <property type="evidence" value="ECO:0007669"/>
    <property type="project" value="TreeGrafter"/>
</dbReference>
<dbReference type="Gene3D" id="1.10.418.10">
    <property type="entry name" value="Calponin-like domain"/>
    <property type="match status" value="2"/>
</dbReference>
<dbReference type="PROSITE" id="PS50021">
    <property type="entry name" value="CH"/>
    <property type="match status" value="1"/>
</dbReference>
<evidence type="ECO:0000256" key="4">
    <source>
        <dbReference type="ARBA" id="ARBA00022860"/>
    </source>
</evidence>
<evidence type="ECO:0000256" key="3">
    <source>
        <dbReference type="ARBA" id="ARBA00022737"/>
    </source>
</evidence>
<dbReference type="InterPro" id="IPR001715">
    <property type="entry name" value="CH_dom"/>
</dbReference>
<keyword evidence="2" id="KW-0963">Cytoplasm</keyword>
<evidence type="ECO:0000313" key="8">
    <source>
        <dbReference type="EMBL" id="CAI9756596.1"/>
    </source>
</evidence>
<dbReference type="SMART" id="SM00015">
    <property type="entry name" value="IQ"/>
    <property type="match status" value="11"/>
</dbReference>
<name>A0AAD2DMB9_9LAMI</name>
<keyword evidence="3" id="KW-0677">Repeat</keyword>
<dbReference type="CDD" id="cd21223">
    <property type="entry name" value="CH_ASPM_rpt1"/>
    <property type="match status" value="1"/>
</dbReference>
<dbReference type="SUPFAM" id="SSF48371">
    <property type="entry name" value="ARM repeat"/>
    <property type="match status" value="1"/>
</dbReference>
<feature type="compositionally biased region" description="Polar residues" evidence="6">
    <location>
        <begin position="32"/>
        <end position="51"/>
    </location>
</feature>
<evidence type="ECO:0000256" key="1">
    <source>
        <dbReference type="ARBA" id="ARBA00004496"/>
    </source>
</evidence>
<sequence length="1404" mass="160386">MESRKMKTNLTSCPPSPLPNPPSTSVFKDLSNFKTPNQASRTLSFQSSPYSKQPKFFTASKNTPVSHSRRGLKTSSLKSKTAQRLKAFELEQSKSARKVQIEKEKSLQSLARSLTVWLNFLFENPGSCGCNVSGFTGEVDGSGGGAGDAMEILVNNGKRDIMPVRGVGVDGPWRGPKRQKDSSWRGMGSAEGGDAGFSNSLYSGLRASLRDICSFEDLKERMRVYLSLGSCKEIFETMTQVTKNIDEGRLKMRASCPIVSDVRMKEKALRILMCYNPIWLRIGLYIILGGDSLLANANVNSEQEIVFLRMVIDKQFFSHSGLAKAYAYNKSVEGLYRPGYYENLGNVILKRLLLLVIILDRAKSQTSLPLKYGIDGLDGGSPLLFSLKSNIKSSRQVLNDVLSSDVMHGEGNLLAHLVIVGYKVTYQQSHLIEYDFKVTDLFEDLKDGIRLCRSIQLLKHDSSILMKVVVPSDTLKKRMVNCGIALQYLKEAGVSLLDEDGAEIIGEDVVNGDKELTLSLLWNMFVHLQLPQLINKTLLSEEISKIRGVVEQSSTESLLDLLLSWVQAICESYDLKIENYSSLLDGKAMWCLLDYYFRKEHDCSCSFKDIDATTNKVSIMSAIEYTDAVHNFILTQKLTSLLGNFPEVLQVSDLLEHNGACNGRSVVVLLVFLSFQLLVKRNTDTLNFHKLLGFNCQSPYRRRLSTGRWSNEEDNNRNFKAIMTWWQDMARQNNKCNLTQATLSPHCHLTGKRDSNVQRENAATIIQSHFRRLVQRRNYLRKRDAVLVLQNVLWSWLSVKKKLFVKKANARNTQSSIFSMEHTENFGTYNALMVDRYYFVNLKKCIIVIQRATRAWISRRQCSGDRHYFLTLKRSIIIIQHATRAWISWRRCSKGAMCKDLSTPGHVNAITVIQRCIRGWNARSVVDQRVNEKRNASGMSKENEVTDLRIIAAFTIQHAWQNFTSHKFVRSQNCAATKIQSYYRGWLMRKHFAKKKQAVITIQNIFKCLKFRRDFYLHRKKNTSAIIIQSHARGWMARKFFYRQKSLIVMMQNCCRGWLQRSEFLCQKDAARKIQSAFWYFNCRTAFLSLKSAAIDIQRFIRGENTRKRLLGASCYRKTARDSFQGFELKIFLQSVLKLQRWWRNVLLLRVKIKSVIVIQSQFRGWIARRIAAIERQRIVVIQSYWKGYLARKDSRAQLLDLRLRVQRSAANVDDSLRLINRLVAALTELLSMRSVSGILHTCATLDMATKHSQKCCEELVAVGAVGTLLKLIRSVSRSIPDQQVLKHALSTLRNLARYPHLTELVIENQGSVETILWEFLRNKEEAYFIASELLKKICQNQRGVDAVHNSPGLLRRLHNLVVELARKAGNDKSYTRNLVAKEQAERRLREAVELLELITNSGT</sequence>
<reference evidence="8" key="1">
    <citation type="submission" date="2023-05" db="EMBL/GenBank/DDBJ databases">
        <authorList>
            <person name="Huff M."/>
        </authorList>
    </citation>
    <scope>NUCLEOTIDE SEQUENCE</scope>
</reference>
<feature type="region of interest" description="Disordered" evidence="6">
    <location>
        <begin position="165"/>
        <end position="191"/>
    </location>
</feature>
<dbReference type="InterPro" id="IPR051185">
    <property type="entry name" value="ASPM"/>
</dbReference>
<dbReference type="PROSITE" id="PS50176">
    <property type="entry name" value="ARM_REPEAT"/>
    <property type="match status" value="1"/>
</dbReference>
<dbReference type="Pfam" id="PF00307">
    <property type="entry name" value="CH"/>
    <property type="match status" value="1"/>
</dbReference>
<accession>A0AAD2DMB9</accession>
<dbReference type="InterPro" id="IPR027417">
    <property type="entry name" value="P-loop_NTPase"/>
</dbReference>
<feature type="domain" description="Calponin-homology (CH)" evidence="7">
    <location>
        <begin position="417"/>
        <end position="529"/>
    </location>
</feature>
<dbReference type="GO" id="GO:0000278">
    <property type="term" value="P:mitotic cell cycle"/>
    <property type="evidence" value="ECO:0007669"/>
    <property type="project" value="TreeGrafter"/>
</dbReference>
<dbReference type="InterPro" id="IPR011989">
    <property type="entry name" value="ARM-like"/>
</dbReference>
<feature type="repeat" description="ARM" evidence="5">
    <location>
        <begin position="1264"/>
        <end position="1311"/>
    </location>
</feature>
<dbReference type="Proteomes" id="UP000834106">
    <property type="component" value="Chromosome 2"/>
</dbReference>
<dbReference type="Gene3D" id="1.25.10.10">
    <property type="entry name" value="Leucine-rich Repeat Variant"/>
    <property type="match status" value="1"/>
</dbReference>
<dbReference type="InterPro" id="IPR016024">
    <property type="entry name" value="ARM-type_fold"/>
</dbReference>
<keyword evidence="9" id="KW-1185">Reference proteome</keyword>
<dbReference type="SUPFAM" id="SSF47576">
    <property type="entry name" value="Calponin-homology domain, CH-domain"/>
    <property type="match status" value="1"/>
</dbReference>
<dbReference type="InterPro" id="IPR000225">
    <property type="entry name" value="Armadillo"/>
</dbReference>
<evidence type="ECO:0000313" key="9">
    <source>
        <dbReference type="Proteomes" id="UP000834106"/>
    </source>
</evidence>
<dbReference type="EMBL" id="OU503037">
    <property type="protein sequence ID" value="CAI9756596.1"/>
    <property type="molecule type" value="Genomic_DNA"/>
</dbReference>
<keyword evidence="4" id="KW-0112">Calmodulin-binding</keyword>
<dbReference type="SMART" id="SM00185">
    <property type="entry name" value="ARM"/>
    <property type="match status" value="1"/>
</dbReference>